<name>A0A1A8S0B8_9TELE</name>
<organism evidence="1">
    <name type="scientific">Nothobranchius rachovii</name>
    <name type="common">bluefin notho</name>
    <dbReference type="NCBI Taxonomy" id="451742"/>
    <lineage>
        <taxon>Eukaryota</taxon>
        <taxon>Metazoa</taxon>
        <taxon>Chordata</taxon>
        <taxon>Craniata</taxon>
        <taxon>Vertebrata</taxon>
        <taxon>Euteleostomi</taxon>
        <taxon>Actinopterygii</taxon>
        <taxon>Neopterygii</taxon>
        <taxon>Teleostei</taxon>
        <taxon>Neoteleostei</taxon>
        <taxon>Acanthomorphata</taxon>
        <taxon>Ovalentaria</taxon>
        <taxon>Atherinomorphae</taxon>
        <taxon>Cyprinodontiformes</taxon>
        <taxon>Nothobranchiidae</taxon>
        <taxon>Nothobranchius</taxon>
    </lineage>
</organism>
<evidence type="ECO:0000313" key="1">
    <source>
        <dbReference type="EMBL" id="SBS10949.1"/>
    </source>
</evidence>
<feature type="non-terminal residue" evidence="1">
    <location>
        <position position="1"/>
    </location>
</feature>
<sequence>TPLPSIPCTSFHLSTSSCSPYFRKYLTTIKFLTKTLMHLRKHHQTLCEELADHFRGKVHTIRCNILSSHSDMVLSKSECVPLPEETFTGQFCP</sequence>
<proteinExistence type="predicted"/>
<reference evidence="1" key="1">
    <citation type="submission" date="2016-05" db="EMBL/GenBank/DDBJ databases">
        <authorList>
            <person name="Lavstsen T."/>
            <person name="Jespersen J.S."/>
        </authorList>
    </citation>
    <scope>NUCLEOTIDE SEQUENCE</scope>
    <source>
        <tissue evidence="1">Brain</tissue>
    </source>
</reference>
<reference evidence="1" key="2">
    <citation type="submission" date="2016-06" db="EMBL/GenBank/DDBJ databases">
        <title>The genome of a short-lived fish provides insights into sex chromosome evolution and the genetic control of aging.</title>
        <authorList>
            <person name="Reichwald K."/>
            <person name="Felder M."/>
            <person name="Petzold A."/>
            <person name="Koch P."/>
            <person name="Groth M."/>
            <person name="Platzer M."/>
        </authorList>
    </citation>
    <scope>NUCLEOTIDE SEQUENCE</scope>
    <source>
        <tissue evidence="1">Brain</tissue>
    </source>
</reference>
<feature type="non-terminal residue" evidence="1">
    <location>
        <position position="93"/>
    </location>
</feature>
<accession>A0A1A8S0B8</accession>
<protein>
    <submittedName>
        <fullName evidence="1">Uncharacterized protein</fullName>
    </submittedName>
</protein>
<dbReference type="EMBL" id="HAEI01010569">
    <property type="protein sequence ID" value="SBS10949.1"/>
    <property type="molecule type" value="Transcribed_RNA"/>
</dbReference>
<gene>
    <name evidence="1" type="primary">Nfu_g_1_016981</name>
</gene>
<dbReference type="AlphaFoldDB" id="A0A1A8S0B8"/>